<dbReference type="Pfam" id="PF00348">
    <property type="entry name" value="polyprenyl_synt"/>
    <property type="match status" value="2"/>
</dbReference>
<evidence type="ECO:0000256" key="2">
    <source>
        <dbReference type="ARBA" id="ARBA00006706"/>
    </source>
</evidence>
<keyword evidence="3 7" id="KW-0808">Transferase</keyword>
<dbReference type="PANTHER" id="PTHR12001:SF69">
    <property type="entry name" value="ALL TRANS-POLYPRENYL-DIPHOSPHATE SYNTHASE PDSS1"/>
    <property type="match status" value="1"/>
</dbReference>
<dbReference type="PANTHER" id="PTHR12001">
    <property type="entry name" value="GERANYLGERANYL PYROPHOSPHATE SYNTHASE"/>
    <property type="match status" value="1"/>
</dbReference>
<reference evidence="8" key="1">
    <citation type="journal article" date="2022" name="Int. J. Mol. Sci.">
        <title>Draft Genome of Tanacetum Coccineum: Genomic Comparison of Closely Related Tanacetum-Family Plants.</title>
        <authorList>
            <person name="Yamashiro T."/>
            <person name="Shiraishi A."/>
            <person name="Nakayama K."/>
            <person name="Satake H."/>
        </authorList>
    </citation>
    <scope>NUCLEOTIDE SEQUENCE</scope>
</reference>
<organism evidence="8 9">
    <name type="scientific">Tanacetum coccineum</name>
    <dbReference type="NCBI Taxonomy" id="301880"/>
    <lineage>
        <taxon>Eukaryota</taxon>
        <taxon>Viridiplantae</taxon>
        <taxon>Streptophyta</taxon>
        <taxon>Embryophyta</taxon>
        <taxon>Tracheophyta</taxon>
        <taxon>Spermatophyta</taxon>
        <taxon>Magnoliopsida</taxon>
        <taxon>eudicotyledons</taxon>
        <taxon>Gunneridae</taxon>
        <taxon>Pentapetalae</taxon>
        <taxon>asterids</taxon>
        <taxon>campanulids</taxon>
        <taxon>Asterales</taxon>
        <taxon>Asteraceae</taxon>
        <taxon>Asteroideae</taxon>
        <taxon>Anthemideae</taxon>
        <taxon>Anthemidinae</taxon>
        <taxon>Tanacetum</taxon>
    </lineage>
</organism>
<evidence type="ECO:0000256" key="7">
    <source>
        <dbReference type="RuleBase" id="RU004466"/>
    </source>
</evidence>
<reference evidence="8" key="2">
    <citation type="submission" date="2022-01" db="EMBL/GenBank/DDBJ databases">
        <authorList>
            <person name="Yamashiro T."/>
            <person name="Shiraishi A."/>
            <person name="Satake H."/>
            <person name="Nakayama K."/>
        </authorList>
    </citation>
    <scope>NUCLEOTIDE SEQUENCE</scope>
</reference>
<dbReference type="EMBL" id="BQNB010019763">
    <property type="protein sequence ID" value="GJT88779.1"/>
    <property type="molecule type" value="Genomic_DNA"/>
</dbReference>
<keyword evidence="4" id="KW-0479">Metal-binding</keyword>
<comment type="caution">
    <text evidence="8">The sequence shown here is derived from an EMBL/GenBank/DDBJ whole genome shotgun (WGS) entry which is preliminary data.</text>
</comment>
<name>A0ABQ5HLU8_9ASTR</name>
<evidence type="ECO:0000256" key="1">
    <source>
        <dbReference type="ARBA" id="ARBA00001946"/>
    </source>
</evidence>
<evidence type="ECO:0000256" key="6">
    <source>
        <dbReference type="ARBA" id="ARBA00023229"/>
    </source>
</evidence>
<comment type="cofactor">
    <cofactor evidence="1">
        <name>Mg(2+)</name>
        <dbReference type="ChEBI" id="CHEBI:18420"/>
    </cofactor>
</comment>
<protein>
    <submittedName>
        <fullName evidence="8">Solanesyl diphosphate synthase 3, chloroplastic/mitochondrial isoform X1</fullName>
    </submittedName>
</protein>
<evidence type="ECO:0000256" key="5">
    <source>
        <dbReference type="ARBA" id="ARBA00022842"/>
    </source>
</evidence>
<dbReference type="SUPFAM" id="SSF48576">
    <property type="entry name" value="Terpenoid synthases"/>
    <property type="match status" value="1"/>
</dbReference>
<keyword evidence="9" id="KW-1185">Reference proteome</keyword>
<dbReference type="Gene3D" id="1.10.600.10">
    <property type="entry name" value="Farnesyl Diphosphate Synthase"/>
    <property type="match status" value="1"/>
</dbReference>
<accession>A0ABQ5HLU8</accession>
<sequence length="467" mass="51497">MKSVADALRDNVNAKVAKLKLGSPAGDGNIPFLQDSVDPFSLIADELSNIASRLRAAVVSEGITFLQTTLELLHIFSIYVLEIPPTSNVCCCRCQSLPQQLDIFLRVNCKNHPCGKMFRPTIILLMATALNVQISKPASGGLVNMSELRMRLQSFAEFTEMIHVASLLHDDVLDDADTRRSVGSLNSVMGNKVIFFIEIDNDLRYVVALRRDVTNIPPRDTRGQISVLAGDFLISRAFVVLASLKNTEAASVLATSLEHLVTGEIMQMSMSADQCHSMDHYMKKTYYKAASLISNSCKSIAILTDLTEDVAMLIKGQMTYRLKGELAKRVEGHQVLIVIEFFDITGTSSSLWKGFNTDIRHVDPESSGHYIVLDIGIVTAPILYAMEEFPELHTVVDRGLDSPANVELVLEYLGKSHGIQKTRELAAKHAKLAAAAIDSLPANDDENVQRSRHALIEVTCRVINRTK</sequence>
<dbReference type="Proteomes" id="UP001151760">
    <property type="component" value="Unassembled WGS sequence"/>
</dbReference>
<dbReference type="InterPro" id="IPR000092">
    <property type="entry name" value="Polyprenyl_synt"/>
</dbReference>
<dbReference type="InterPro" id="IPR008949">
    <property type="entry name" value="Isoprenoid_synthase_dom_sf"/>
</dbReference>
<keyword evidence="5" id="KW-0460">Magnesium</keyword>
<keyword evidence="6" id="KW-0414">Isoprene biosynthesis</keyword>
<evidence type="ECO:0000256" key="3">
    <source>
        <dbReference type="ARBA" id="ARBA00022679"/>
    </source>
</evidence>
<evidence type="ECO:0000313" key="8">
    <source>
        <dbReference type="EMBL" id="GJT88779.1"/>
    </source>
</evidence>
<gene>
    <name evidence="8" type="ORF">Tco_1070496</name>
</gene>
<evidence type="ECO:0000313" key="9">
    <source>
        <dbReference type="Proteomes" id="UP001151760"/>
    </source>
</evidence>
<evidence type="ECO:0000256" key="4">
    <source>
        <dbReference type="ARBA" id="ARBA00022723"/>
    </source>
</evidence>
<comment type="similarity">
    <text evidence="2 7">Belongs to the FPP/GGPP synthase family.</text>
</comment>
<proteinExistence type="inferred from homology"/>